<proteinExistence type="predicted"/>
<evidence type="ECO:0000259" key="8">
    <source>
        <dbReference type="Pfam" id="PF08336"/>
    </source>
</evidence>
<feature type="compositionally biased region" description="Polar residues" evidence="5">
    <location>
        <begin position="367"/>
        <end position="377"/>
    </location>
</feature>
<name>A0ABD0JPD4_9CAEN</name>
<keyword evidence="6" id="KW-0812">Transmembrane</keyword>
<keyword evidence="7" id="KW-0732">Signal</keyword>
<dbReference type="Pfam" id="PF08336">
    <property type="entry name" value="P4Ha_N"/>
    <property type="match status" value="2"/>
</dbReference>
<feature type="non-terminal residue" evidence="9">
    <location>
        <position position="871"/>
    </location>
</feature>
<dbReference type="InterPro" id="IPR013547">
    <property type="entry name" value="P4H_N"/>
</dbReference>
<keyword evidence="6" id="KW-0472">Membrane</keyword>
<evidence type="ECO:0000256" key="7">
    <source>
        <dbReference type="SAM" id="SignalP"/>
    </source>
</evidence>
<dbReference type="Proteomes" id="UP001519460">
    <property type="component" value="Unassembled WGS sequence"/>
</dbReference>
<reference evidence="9 10" key="1">
    <citation type="journal article" date="2023" name="Sci. Data">
        <title>Genome assembly of the Korean intertidal mud-creeper Batillaria attramentaria.</title>
        <authorList>
            <person name="Patra A.K."/>
            <person name="Ho P.T."/>
            <person name="Jun S."/>
            <person name="Lee S.J."/>
            <person name="Kim Y."/>
            <person name="Won Y.J."/>
        </authorList>
    </citation>
    <scope>NUCLEOTIDE SEQUENCE [LARGE SCALE GENOMIC DNA]</scope>
    <source>
        <strain evidence="9">Wonlab-2016</strain>
    </source>
</reference>
<dbReference type="SMART" id="SM00028">
    <property type="entry name" value="TPR"/>
    <property type="match status" value="2"/>
</dbReference>
<evidence type="ECO:0000256" key="6">
    <source>
        <dbReference type="SAM" id="Phobius"/>
    </source>
</evidence>
<evidence type="ECO:0000256" key="3">
    <source>
        <dbReference type="ARBA" id="ARBA00023004"/>
    </source>
</evidence>
<evidence type="ECO:0000256" key="1">
    <source>
        <dbReference type="ARBA" id="ARBA00022723"/>
    </source>
</evidence>
<dbReference type="GO" id="GO:0031418">
    <property type="term" value="F:L-ascorbic acid binding"/>
    <property type="evidence" value="ECO:0007669"/>
    <property type="project" value="UniProtKB-KW"/>
</dbReference>
<dbReference type="InterPro" id="IPR019734">
    <property type="entry name" value="TPR_rpt"/>
</dbReference>
<feature type="chain" id="PRO_5044879396" description="Prolyl 4-hydroxylase N-terminal domain-containing protein" evidence="7">
    <location>
        <begin position="24"/>
        <end position="871"/>
    </location>
</feature>
<dbReference type="PROSITE" id="PS50005">
    <property type="entry name" value="TPR"/>
    <property type="match status" value="2"/>
</dbReference>
<evidence type="ECO:0000256" key="2">
    <source>
        <dbReference type="ARBA" id="ARBA00022896"/>
    </source>
</evidence>
<dbReference type="InterPro" id="IPR045054">
    <property type="entry name" value="P4HA-like"/>
</dbReference>
<dbReference type="Gene3D" id="1.25.40.10">
    <property type="entry name" value="Tetratricopeptide repeat domain"/>
    <property type="match status" value="2"/>
</dbReference>
<dbReference type="Pfam" id="PF13181">
    <property type="entry name" value="TPR_8"/>
    <property type="match status" value="1"/>
</dbReference>
<keyword evidence="2" id="KW-0847">Vitamin C</keyword>
<dbReference type="AlphaFoldDB" id="A0ABD0JPD4"/>
<gene>
    <name evidence="9" type="ORF">BaRGS_00031948</name>
</gene>
<organism evidence="9 10">
    <name type="scientific">Batillaria attramentaria</name>
    <dbReference type="NCBI Taxonomy" id="370345"/>
    <lineage>
        <taxon>Eukaryota</taxon>
        <taxon>Metazoa</taxon>
        <taxon>Spiralia</taxon>
        <taxon>Lophotrochozoa</taxon>
        <taxon>Mollusca</taxon>
        <taxon>Gastropoda</taxon>
        <taxon>Caenogastropoda</taxon>
        <taxon>Sorbeoconcha</taxon>
        <taxon>Cerithioidea</taxon>
        <taxon>Batillariidae</taxon>
        <taxon>Batillaria</taxon>
    </lineage>
</organism>
<feature type="domain" description="Prolyl 4-hydroxylase N-terminal" evidence="8">
    <location>
        <begin position="55"/>
        <end position="150"/>
    </location>
</feature>
<dbReference type="Gene3D" id="2.60.120.620">
    <property type="entry name" value="q2cbj1_9rhob like domain"/>
    <property type="match status" value="1"/>
</dbReference>
<feature type="signal peptide" evidence="7">
    <location>
        <begin position="1"/>
        <end position="23"/>
    </location>
</feature>
<accession>A0ABD0JPD4</accession>
<dbReference type="EMBL" id="JACVVK020000365">
    <property type="protein sequence ID" value="KAK7476787.1"/>
    <property type="molecule type" value="Genomic_DNA"/>
</dbReference>
<keyword evidence="3" id="KW-0408">Iron</keyword>
<protein>
    <recommendedName>
        <fullName evidence="8">Prolyl 4-hydroxylase N-terminal domain-containing protein</fullName>
    </recommendedName>
</protein>
<evidence type="ECO:0000256" key="5">
    <source>
        <dbReference type="SAM" id="MobiDB-lite"/>
    </source>
</evidence>
<dbReference type="InterPro" id="IPR011990">
    <property type="entry name" value="TPR-like_helical_dom_sf"/>
</dbReference>
<dbReference type="GO" id="GO:0046872">
    <property type="term" value="F:metal ion binding"/>
    <property type="evidence" value="ECO:0007669"/>
    <property type="project" value="UniProtKB-KW"/>
</dbReference>
<feature type="domain" description="Prolyl 4-hydroxylase N-terminal" evidence="8">
    <location>
        <begin position="469"/>
        <end position="564"/>
    </location>
</feature>
<dbReference type="SUPFAM" id="SSF48452">
    <property type="entry name" value="TPR-like"/>
    <property type="match status" value="1"/>
</dbReference>
<dbReference type="PANTHER" id="PTHR10869">
    <property type="entry name" value="PROLYL 4-HYDROXYLASE ALPHA SUBUNIT"/>
    <property type="match status" value="1"/>
</dbReference>
<keyword evidence="1" id="KW-0479">Metal-binding</keyword>
<evidence type="ECO:0000313" key="10">
    <source>
        <dbReference type="Proteomes" id="UP001519460"/>
    </source>
</evidence>
<feature type="repeat" description="TPR" evidence="4">
    <location>
        <begin position="634"/>
        <end position="667"/>
    </location>
</feature>
<evidence type="ECO:0000313" key="9">
    <source>
        <dbReference type="EMBL" id="KAK7476787.1"/>
    </source>
</evidence>
<evidence type="ECO:0000256" key="4">
    <source>
        <dbReference type="PROSITE-ProRule" id="PRU00339"/>
    </source>
</evidence>
<sequence>MFCKIWMHYALAFLMILTSLGEAVVITSSVKMAELAAAEERWLETLRTRVPTGPIRAFVEQRSKELHPLPEGQNFETATHPNGAYLMIKAFLNNWYSIIESHPGLIMLSDRERALLPSQDDMQGALSAIVRLQRVFSLSANEMYAGNYSGHVGPTLQPMDAYEVGKRGFSDGEPELSVEWLKLVVEKGGPRSGLGSGLDISALSSAGKPAADVLTKQDKAAVMGLLGRAYLYAGQTNTASELYRESMSLDPSAGDVQKLGHELMAPPTAFTVTPDIVNTSILCSREKGHAVVGRSPPLPQMSLQTGLLTRGMVESYGEKKEEVSTVRTSDLAWIKDSQLHTAARLSKRVEDITWLNTDQRAPEGSDSGETYQSPTSGSGLMATRSVVHVDPVHTQNSVSLNASFTKHVTREDDMMFCKIWLHYALAFLMILTSLGEAVVITSSVKMAELAAAEERWLETLRTRLPTGPIRAFVEQRSKELHPLPEGQNFETATHPNGAYLMIKAFLNNWYSIIESHSGLIMLSDRERALLPSQDDMQGALSAIVRLQRVFSLSANEMYAGNYSGHVGPTLQPMDAYEVGKRGFSDGEPQLSVEWLKLVLEKGGPRSGLGSGLDVSALTSIGKLAADGLTSQDKASVMGLMGRAYLYAGQTSMASELYRESMSLDPSAGDVQKLGHELMAPPTAFTVTPDIVNTSILCSREKGHAVAEVRPYHRCRYKRSWWIPYVTYKEEILSLSPYASVFYDVIYDTEIEEFKQFLTRCMVESYGDKKEEVSTGRTSDLAWIKDSQLHTAARLSKRVEDITWLNTDQRAPEGSDSGENYQMIQFTIRFHHLALLLIVLTSHVMAEVITSSAKMAELAAIEERWLETLRTR</sequence>
<keyword evidence="4" id="KW-0802">TPR repeat</keyword>
<feature type="region of interest" description="Disordered" evidence="5">
    <location>
        <begin position="356"/>
        <end position="377"/>
    </location>
</feature>
<keyword evidence="10" id="KW-1185">Reference proteome</keyword>
<feature type="transmembrane region" description="Helical" evidence="6">
    <location>
        <begin position="420"/>
        <end position="440"/>
    </location>
</feature>
<keyword evidence="6" id="KW-1133">Transmembrane helix</keyword>
<comment type="caution">
    <text evidence="9">The sequence shown here is derived from an EMBL/GenBank/DDBJ whole genome shotgun (WGS) entry which is preliminary data.</text>
</comment>
<dbReference type="PANTHER" id="PTHR10869:SF244">
    <property type="entry name" value="PROLYL 4-HYDROXYLASE SUBUNIT ALPHA-2"/>
    <property type="match status" value="1"/>
</dbReference>
<feature type="repeat" description="TPR" evidence="4">
    <location>
        <begin position="220"/>
        <end position="253"/>
    </location>
</feature>